<evidence type="ECO:0000256" key="1">
    <source>
        <dbReference type="ARBA" id="ARBA00001070"/>
    </source>
</evidence>
<dbReference type="PANTHER" id="PTHR42881:SF2">
    <property type="entry name" value="PROLYL ENDOPEPTIDASE"/>
    <property type="match status" value="1"/>
</dbReference>
<evidence type="ECO:0000256" key="3">
    <source>
        <dbReference type="ARBA" id="ARBA00011897"/>
    </source>
</evidence>
<keyword evidence="4" id="KW-0645">Protease</keyword>
<dbReference type="SUPFAM" id="SSF50993">
    <property type="entry name" value="Peptidase/esterase 'gauge' domain"/>
    <property type="match status" value="1"/>
</dbReference>
<dbReference type="RefSeq" id="WP_310027316.1">
    <property type="nucleotide sequence ID" value="NZ_JAVDVI010000012.1"/>
</dbReference>
<dbReference type="Pfam" id="PF00326">
    <property type="entry name" value="Peptidase_S9"/>
    <property type="match status" value="1"/>
</dbReference>
<dbReference type="PRINTS" id="PR00862">
    <property type="entry name" value="PROLIGOPTASE"/>
</dbReference>
<dbReference type="InterPro" id="IPR051167">
    <property type="entry name" value="Prolyl_oligopep/macrocyclase"/>
</dbReference>
<feature type="domain" description="Peptidase S9 prolyl oligopeptidase catalytic" evidence="7">
    <location>
        <begin position="485"/>
        <end position="693"/>
    </location>
</feature>
<dbReference type="PROSITE" id="PS00708">
    <property type="entry name" value="PRO_ENDOPEP_SER"/>
    <property type="match status" value="1"/>
</dbReference>
<dbReference type="EC" id="3.4.21.26" evidence="3"/>
<dbReference type="EMBL" id="JAVDVI010000012">
    <property type="protein sequence ID" value="MDR6968707.1"/>
    <property type="molecule type" value="Genomic_DNA"/>
</dbReference>
<dbReference type="InterPro" id="IPR029058">
    <property type="entry name" value="AB_hydrolase_fold"/>
</dbReference>
<gene>
    <name evidence="9" type="ORF">J2X31_002733</name>
</gene>
<comment type="catalytic activity">
    <reaction evidence="1">
        <text>Hydrolysis of Pro-|-Xaa &gt;&gt; Ala-|-Xaa in oligopeptides.</text>
        <dbReference type="EC" id="3.4.21.26"/>
    </reaction>
</comment>
<dbReference type="InterPro" id="IPR002471">
    <property type="entry name" value="Pept_S9_AS"/>
</dbReference>
<dbReference type="GO" id="GO:0004252">
    <property type="term" value="F:serine-type endopeptidase activity"/>
    <property type="evidence" value="ECO:0007669"/>
    <property type="project" value="UniProtKB-EC"/>
</dbReference>
<evidence type="ECO:0000256" key="6">
    <source>
        <dbReference type="ARBA" id="ARBA00022825"/>
    </source>
</evidence>
<evidence type="ECO:0000256" key="4">
    <source>
        <dbReference type="ARBA" id="ARBA00022670"/>
    </source>
</evidence>
<keyword evidence="10" id="KW-1185">Reference proteome</keyword>
<dbReference type="SUPFAM" id="SSF53474">
    <property type="entry name" value="alpha/beta-Hydrolases"/>
    <property type="match status" value="1"/>
</dbReference>
<evidence type="ECO:0000256" key="5">
    <source>
        <dbReference type="ARBA" id="ARBA00022801"/>
    </source>
</evidence>
<keyword evidence="5 9" id="KW-0378">Hydrolase</keyword>
<dbReference type="PANTHER" id="PTHR42881">
    <property type="entry name" value="PROLYL ENDOPEPTIDASE"/>
    <property type="match status" value="1"/>
</dbReference>
<organism evidence="9 10">
    <name type="scientific">Flavobacterium arsenatis</name>
    <dbReference type="NCBI Taxonomy" id="1484332"/>
    <lineage>
        <taxon>Bacteria</taxon>
        <taxon>Pseudomonadati</taxon>
        <taxon>Bacteroidota</taxon>
        <taxon>Flavobacteriia</taxon>
        <taxon>Flavobacteriales</taxon>
        <taxon>Flavobacteriaceae</taxon>
        <taxon>Flavobacterium</taxon>
    </lineage>
</organism>
<evidence type="ECO:0000313" key="9">
    <source>
        <dbReference type="EMBL" id="MDR6968707.1"/>
    </source>
</evidence>
<evidence type="ECO:0000259" key="7">
    <source>
        <dbReference type="Pfam" id="PF00326"/>
    </source>
</evidence>
<dbReference type="Gene3D" id="2.130.10.120">
    <property type="entry name" value="Prolyl oligopeptidase, N-terminal domain"/>
    <property type="match status" value="1"/>
</dbReference>
<protein>
    <recommendedName>
        <fullName evidence="3">prolyl oligopeptidase</fullName>
        <ecNumber evidence="3">3.4.21.26</ecNumber>
    </recommendedName>
</protein>
<dbReference type="InterPro" id="IPR001375">
    <property type="entry name" value="Peptidase_S9_cat"/>
</dbReference>
<reference evidence="9 10" key="1">
    <citation type="submission" date="2023-07" db="EMBL/GenBank/DDBJ databases">
        <title>Sorghum-associated microbial communities from plants grown in Nebraska, USA.</title>
        <authorList>
            <person name="Schachtman D."/>
        </authorList>
    </citation>
    <scope>NUCLEOTIDE SEQUENCE [LARGE SCALE GENOMIC DNA]</scope>
    <source>
        <strain evidence="9 10">3773</strain>
    </source>
</reference>
<sequence length="694" mass="81195">MKTILLSIFLSLPHFLICQEFPVVKKTPITVTKNTVSFQDDYPWLEDMRSKEVNDWVDVQNKLVEEHFTEIYKKYNPSSIIKEYDKSTTYKIPERKGKYYYSYYRKENNKSSALYIRNNIDEKSVEIIDPNTIYEGKNITINNHYPSGSSKYLAYKIRIDGSDKEEIRFFDLDKREKMEDVLYNVKFSNVSWNGNLGIFYKKNSNQQQFAKDSTFQLYYHKIGFKQEEDELIYDGSNAESNISFFTAWEKLFVIEDDKNDVSKNYYYGNLKDEKMVLEKFVENDSTNFKFLSYKNNRIYYSTQKYNWGEIRSFDLNNTAENSVVIPQIYNHLLQKSLFYKDYIICKYKTIGKNYFIIYDYNGKLIRKVEAPQGLDLDIITFDALRKDIYYGTYSYVNRYENHRFNIDTDADILYFTKSTPAKPTLFPFDYFETKTITYKNRDNIEVPITIVHKKGILLDGNNPTLLKAYGGFGKVNSPNYDTGLIYFLENGGIFAYAEIRGGGEKGVKWHTDGMGLKKMNSFNDFIDAAEFLIKENYTSPNKLAITGASQGGLLVGVAMTQRPELFKVAIPDVGVLDMAIFHNYSIGRFHYDEYGNPEKVEDFKAMIDYSPYHNIKEGINYPITLIITSENDDRVPPVHSYKFAAKLQNREAQKNPVFIKTLKKSGHYGNNSSYENRIQEKSELYAFLLYHLNQ</sequence>
<name>A0ABU1TS46_9FLAO</name>
<dbReference type="InterPro" id="IPR023302">
    <property type="entry name" value="Pept_S9A_N"/>
</dbReference>
<dbReference type="Pfam" id="PF02897">
    <property type="entry name" value="Peptidase_S9_N"/>
    <property type="match status" value="1"/>
</dbReference>
<keyword evidence="6" id="KW-0720">Serine protease</keyword>
<evidence type="ECO:0000259" key="8">
    <source>
        <dbReference type="Pfam" id="PF02897"/>
    </source>
</evidence>
<proteinExistence type="inferred from homology"/>
<comment type="caution">
    <text evidence="9">The sequence shown here is derived from an EMBL/GenBank/DDBJ whole genome shotgun (WGS) entry which is preliminary data.</text>
</comment>
<evidence type="ECO:0000313" key="10">
    <source>
        <dbReference type="Proteomes" id="UP001255185"/>
    </source>
</evidence>
<dbReference type="Gene3D" id="3.40.50.1820">
    <property type="entry name" value="alpha/beta hydrolase"/>
    <property type="match status" value="1"/>
</dbReference>
<dbReference type="Proteomes" id="UP001255185">
    <property type="component" value="Unassembled WGS sequence"/>
</dbReference>
<dbReference type="InterPro" id="IPR002470">
    <property type="entry name" value="Peptidase_S9A"/>
</dbReference>
<evidence type="ECO:0000256" key="2">
    <source>
        <dbReference type="ARBA" id="ARBA00005228"/>
    </source>
</evidence>
<accession>A0ABU1TS46</accession>
<feature type="domain" description="Peptidase S9A N-terminal" evidence="8">
    <location>
        <begin position="32"/>
        <end position="397"/>
    </location>
</feature>
<comment type="similarity">
    <text evidence="2">Belongs to the peptidase S9A family.</text>
</comment>